<sequence length="89" mass="9647">MAVSPSTESGVVCFVYATVPSLTAGHTTSSVLHFPLEHDGVTMHDNMELPRLSFDDAKGCGPIDRPSRFAQMPLQNLISRVHCSSCNQD</sequence>
<accession>A0ABN7ALF4</accession>
<reference evidence="1 2" key="1">
    <citation type="submission" date="2023-09" db="EMBL/GenBank/DDBJ databases">
        <title>Nesidiocoris tenuis whole genome shotgun sequence.</title>
        <authorList>
            <person name="Shibata T."/>
            <person name="Shimoda M."/>
            <person name="Kobayashi T."/>
            <person name="Uehara T."/>
        </authorList>
    </citation>
    <scope>NUCLEOTIDE SEQUENCE [LARGE SCALE GENOMIC DNA]</scope>
    <source>
        <strain evidence="1 2">Japan</strain>
    </source>
</reference>
<dbReference type="EMBL" id="AP028912">
    <property type="protein sequence ID" value="BES93071.1"/>
    <property type="molecule type" value="Genomic_DNA"/>
</dbReference>
<keyword evidence="2" id="KW-1185">Reference proteome</keyword>
<name>A0ABN7ALF4_9HEMI</name>
<dbReference type="Proteomes" id="UP001307889">
    <property type="component" value="Chromosome 4"/>
</dbReference>
<evidence type="ECO:0000313" key="2">
    <source>
        <dbReference type="Proteomes" id="UP001307889"/>
    </source>
</evidence>
<protein>
    <submittedName>
        <fullName evidence="1">Uncharacterized protein</fullName>
    </submittedName>
</protein>
<evidence type="ECO:0000313" key="1">
    <source>
        <dbReference type="EMBL" id="BES93071.1"/>
    </source>
</evidence>
<organism evidence="1 2">
    <name type="scientific">Nesidiocoris tenuis</name>
    <dbReference type="NCBI Taxonomy" id="355587"/>
    <lineage>
        <taxon>Eukaryota</taxon>
        <taxon>Metazoa</taxon>
        <taxon>Ecdysozoa</taxon>
        <taxon>Arthropoda</taxon>
        <taxon>Hexapoda</taxon>
        <taxon>Insecta</taxon>
        <taxon>Pterygota</taxon>
        <taxon>Neoptera</taxon>
        <taxon>Paraneoptera</taxon>
        <taxon>Hemiptera</taxon>
        <taxon>Heteroptera</taxon>
        <taxon>Panheteroptera</taxon>
        <taxon>Cimicomorpha</taxon>
        <taxon>Miridae</taxon>
        <taxon>Dicyphina</taxon>
        <taxon>Nesidiocoris</taxon>
    </lineage>
</organism>
<proteinExistence type="predicted"/>
<gene>
    <name evidence="1" type="ORF">NTJ_05880</name>
</gene>